<dbReference type="Pfam" id="PF03608">
    <property type="entry name" value="EII-GUT"/>
    <property type="match status" value="1"/>
</dbReference>
<feature type="transmembrane region" description="Helical" evidence="1">
    <location>
        <begin position="141"/>
        <end position="159"/>
    </location>
</feature>
<sequence>MDILSRFAEHFIGIFQAGGETFMGFVTGIIPLIVCLMTFVSAIIKMVGEDKVNSFMKKITDNIILRYSIFPLVAVFVLANPMCYSFIRFAREKYKPAVYDSMVSFVHPITGLFPHANGGELFVYLGIAEGFRKLGMSQGGLAIRYFIAGLIVILIRGIVTEKLTIYLANRQGVDLDAIDNGGEND</sequence>
<reference evidence="2 3" key="1">
    <citation type="journal article" date="2025" name="Anaerobe">
        <title>Description of Anaerococcus kampingiae sp. nov., Anaerococcus groningensis sp. nov., Anaerococcus martiniensis sp. nov., and Anaerococcus cruorum sp. nov., isolated from human clinical specimens.</title>
        <authorList>
            <person name="Boiten K.E."/>
            <person name="Meijer J."/>
            <person name="van Wezel E.M."/>
            <person name="Veloo A.C.M."/>
        </authorList>
    </citation>
    <scope>NUCLEOTIDE SEQUENCE [LARGE SCALE GENOMIC DNA]</scope>
    <source>
        <strain evidence="2 3">ENR0874</strain>
    </source>
</reference>
<feature type="transmembrane region" description="Helical" evidence="1">
    <location>
        <begin position="64"/>
        <end position="87"/>
    </location>
</feature>
<evidence type="ECO:0000313" key="2">
    <source>
        <dbReference type="EMBL" id="MFO3666836.1"/>
    </source>
</evidence>
<organism evidence="2 3">
    <name type="scientific">Anaerococcus kampingae</name>
    <dbReference type="NCBI Taxonomy" id="3115614"/>
    <lineage>
        <taxon>Bacteria</taxon>
        <taxon>Bacillati</taxon>
        <taxon>Bacillota</taxon>
        <taxon>Tissierellia</taxon>
        <taxon>Tissierellales</taxon>
        <taxon>Peptoniphilaceae</taxon>
        <taxon>Anaerococcus</taxon>
    </lineage>
</organism>
<keyword evidence="1" id="KW-0472">Membrane</keyword>
<dbReference type="PROSITE" id="PS51107">
    <property type="entry name" value="PTS_EIIC_TYPE_5"/>
    <property type="match status" value="1"/>
</dbReference>
<protein>
    <submittedName>
        <fullName evidence="2">PTS glucitol/sorbitol transporter subunit IIC</fullName>
    </submittedName>
</protein>
<dbReference type="EMBL" id="JBGMEF010000017">
    <property type="protein sequence ID" value="MFO3666836.1"/>
    <property type="molecule type" value="Genomic_DNA"/>
</dbReference>
<name>A0ABW9MBY9_9FIRM</name>
<dbReference type="Proteomes" id="UP001637994">
    <property type="component" value="Unassembled WGS sequence"/>
</dbReference>
<comment type="caution">
    <text evidence="2">The sequence shown here is derived from an EMBL/GenBank/DDBJ whole genome shotgun (WGS) entry which is preliminary data.</text>
</comment>
<dbReference type="InterPro" id="IPR004699">
    <property type="entry name" value="PTS_IID_sorb"/>
</dbReference>
<dbReference type="PANTHER" id="PTHR40399">
    <property type="entry name" value="PTS SYSTEM GLUCITOL/SORBITOL-SPECIFIC EIIC COMPONENT"/>
    <property type="match status" value="1"/>
</dbReference>
<dbReference type="PANTHER" id="PTHR40399:SF1">
    <property type="entry name" value="PTS SYSTEM GLUCITOL_SORBITOL-SPECIFIC EIIC COMPONENT"/>
    <property type="match status" value="1"/>
</dbReference>
<keyword evidence="3" id="KW-1185">Reference proteome</keyword>
<dbReference type="RefSeq" id="WP_410035400.1">
    <property type="nucleotide sequence ID" value="NZ_JBGMEF010000017.1"/>
</dbReference>
<feature type="transmembrane region" description="Helical" evidence="1">
    <location>
        <begin position="21"/>
        <end position="44"/>
    </location>
</feature>
<evidence type="ECO:0000256" key="1">
    <source>
        <dbReference type="SAM" id="Phobius"/>
    </source>
</evidence>
<gene>
    <name evidence="2" type="ORF">ACCQ42_03520</name>
</gene>
<keyword evidence="1" id="KW-1133">Transmembrane helix</keyword>
<keyword evidence="1" id="KW-0812">Transmembrane</keyword>
<accession>A0ABW9MBY9</accession>
<proteinExistence type="predicted"/>
<dbReference type="NCBIfam" id="TIGR00821">
    <property type="entry name" value="EII-GUT"/>
    <property type="match status" value="1"/>
</dbReference>
<dbReference type="PIRSF" id="PIRSF038321">
    <property type="entry name" value="PTS_glc_srb_IIC"/>
    <property type="match status" value="1"/>
</dbReference>
<evidence type="ECO:0000313" key="3">
    <source>
        <dbReference type="Proteomes" id="UP001637994"/>
    </source>
</evidence>